<reference evidence="4 5" key="1">
    <citation type="submission" date="2022-06" db="EMBL/GenBank/DDBJ databases">
        <title>Genomic Encyclopedia of Archaeal and Bacterial Type Strains, Phase II (KMG-II): from individual species to whole genera.</title>
        <authorList>
            <person name="Goeker M."/>
        </authorList>
    </citation>
    <scope>NUCLEOTIDE SEQUENCE [LARGE SCALE GENOMIC DNA]</scope>
    <source>
        <strain evidence="4 5">DSM 44693</strain>
    </source>
</reference>
<name>A0ABT1HEP6_9NOCA</name>
<evidence type="ECO:0000313" key="5">
    <source>
        <dbReference type="Proteomes" id="UP001206895"/>
    </source>
</evidence>
<dbReference type="EMBL" id="JAMTCJ010000002">
    <property type="protein sequence ID" value="MCP2176721.1"/>
    <property type="molecule type" value="Genomic_DNA"/>
</dbReference>
<gene>
    <name evidence="4" type="ORF">LX13_002540</name>
</gene>
<feature type="domain" description="N-acetyltransferase" evidence="3">
    <location>
        <begin position="3"/>
        <end position="161"/>
    </location>
</feature>
<accession>A0ABT1HEP6</accession>
<dbReference type="PANTHER" id="PTHR43877">
    <property type="entry name" value="AMINOALKYLPHOSPHONATE N-ACETYLTRANSFERASE-RELATED-RELATED"/>
    <property type="match status" value="1"/>
</dbReference>
<evidence type="ECO:0000256" key="1">
    <source>
        <dbReference type="ARBA" id="ARBA00022679"/>
    </source>
</evidence>
<organism evidence="4 5">
    <name type="scientific">Williamsia maris</name>
    <dbReference type="NCBI Taxonomy" id="72806"/>
    <lineage>
        <taxon>Bacteria</taxon>
        <taxon>Bacillati</taxon>
        <taxon>Actinomycetota</taxon>
        <taxon>Actinomycetes</taxon>
        <taxon>Mycobacteriales</taxon>
        <taxon>Nocardiaceae</taxon>
        <taxon>Williamsia</taxon>
    </lineage>
</organism>
<keyword evidence="5" id="KW-1185">Reference proteome</keyword>
<dbReference type="Pfam" id="PF13508">
    <property type="entry name" value="Acetyltransf_7"/>
    <property type="match status" value="1"/>
</dbReference>
<proteinExistence type="predicted"/>
<dbReference type="Proteomes" id="UP001206895">
    <property type="component" value="Unassembled WGS sequence"/>
</dbReference>
<protein>
    <submittedName>
        <fullName evidence="4">L-amino acid N-acyltransferase YncA</fullName>
    </submittedName>
</protein>
<dbReference type="InterPro" id="IPR050832">
    <property type="entry name" value="Bact_Acetyltransf"/>
</dbReference>
<dbReference type="SUPFAM" id="SSF55729">
    <property type="entry name" value="Acyl-CoA N-acyltransferases (Nat)"/>
    <property type="match status" value="1"/>
</dbReference>
<dbReference type="InterPro" id="IPR000182">
    <property type="entry name" value="GNAT_dom"/>
</dbReference>
<dbReference type="RefSeq" id="WP_253661674.1">
    <property type="nucleotide sequence ID" value="NZ_BAAAJQ010000001.1"/>
</dbReference>
<keyword evidence="2" id="KW-0012">Acyltransferase</keyword>
<evidence type="ECO:0000259" key="3">
    <source>
        <dbReference type="PROSITE" id="PS51186"/>
    </source>
</evidence>
<comment type="caution">
    <text evidence="4">The sequence shown here is derived from an EMBL/GenBank/DDBJ whole genome shotgun (WGS) entry which is preliminary data.</text>
</comment>
<keyword evidence="1" id="KW-0808">Transferase</keyword>
<evidence type="ECO:0000313" key="4">
    <source>
        <dbReference type="EMBL" id="MCP2176721.1"/>
    </source>
</evidence>
<evidence type="ECO:0000256" key="2">
    <source>
        <dbReference type="ARBA" id="ARBA00023315"/>
    </source>
</evidence>
<dbReference type="InterPro" id="IPR016181">
    <property type="entry name" value="Acyl_CoA_acyltransferase"/>
</dbReference>
<dbReference type="PROSITE" id="PS51186">
    <property type="entry name" value="GNAT"/>
    <property type="match status" value="1"/>
</dbReference>
<sequence>MRALIRPAGPADAPLLAAVHVAAWSETYGELLDDDVLDAFDVDERRVTWETILGPRRDPLSTVVVAEVDSSIVGFATSGPPRHHRPAREWELASLYTLSSVHGRGVGAALLAAAVGTRPTEVWLAAENARATAFYRKHGFVEDGTTNWFDRWRMTEKRMVR</sequence>
<dbReference type="Gene3D" id="3.40.630.30">
    <property type="match status" value="1"/>
</dbReference>